<evidence type="ECO:0000256" key="1">
    <source>
        <dbReference type="SAM" id="Phobius"/>
    </source>
</evidence>
<dbReference type="Proteomes" id="UP000028868">
    <property type="component" value="Unassembled WGS sequence"/>
</dbReference>
<dbReference type="AlphaFoldDB" id="A0A024P3Q5"/>
<feature type="transmembrane region" description="Helical" evidence="1">
    <location>
        <begin position="12"/>
        <end position="33"/>
    </location>
</feature>
<dbReference type="Pfam" id="PF02698">
    <property type="entry name" value="DUF218"/>
    <property type="match status" value="1"/>
</dbReference>
<evidence type="ECO:0000313" key="4">
    <source>
        <dbReference type="Proteomes" id="UP000028868"/>
    </source>
</evidence>
<organism evidence="3 4">
    <name type="scientific">Halobacillus karajensis</name>
    <dbReference type="NCBI Taxonomy" id="195088"/>
    <lineage>
        <taxon>Bacteria</taxon>
        <taxon>Bacillati</taxon>
        <taxon>Bacillota</taxon>
        <taxon>Bacilli</taxon>
        <taxon>Bacillales</taxon>
        <taxon>Bacillaceae</taxon>
        <taxon>Halobacillus</taxon>
    </lineage>
</organism>
<dbReference type="GO" id="GO:0005886">
    <property type="term" value="C:plasma membrane"/>
    <property type="evidence" value="ECO:0007669"/>
    <property type="project" value="TreeGrafter"/>
</dbReference>
<protein>
    <recommendedName>
        <fullName evidence="2">DUF218 domain-containing protein</fullName>
    </recommendedName>
</protein>
<keyword evidence="1" id="KW-0472">Membrane</keyword>
<dbReference type="PANTHER" id="PTHR30336">
    <property type="entry name" value="INNER MEMBRANE PROTEIN, PROBABLE PERMEASE"/>
    <property type="match status" value="1"/>
</dbReference>
<dbReference type="InterPro" id="IPR003848">
    <property type="entry name" value="DUF218"/>
</dbReference>
<dbReference type="InterPro" id="IPR014729">
    <property type="entry name" value="Rossmann-like_a/b/a_fold"/>
</dbReference>
<feature type="domain" description="DUF218" evidence="2">
    <location>
        <begin position="49"/>
        <end position="148"/>
    </location>
</feature>
<dbReference type="CDD" id="cd06259">
    <property type="entry name" value="YdcF-like"/>
    <property type="match status" value="1"/>
</dbReference>
<dbReference type="InterPro" id="IPR051599">
    <property type="entry name" value="Cell_Envelope_Assoc"/>
</dbReference>
<comment type="caution">
    <text evidence="3">The sequence shown here is derived from an EMBL/GenBank/DDBJ whole genome shotgun (WGS) entry which is preliminary data.</text>
</comment>
<gene>
    <name evidence="3" type="ORF">BN983_00950</name>
</gene>
<dbReference type="RefSeq" id="WP_181949639.1">
    <property type="nucleotide sequence ID" value="NZ_CCDH010000001.1"/>
</dbReference>
<reference evidence="3 4" key="2">
    <citation type="submission" date="2014-05" db="EMBL/GenBank/DDBJ databases">
        <title>Draft genome sequence of Halobacillus karajensis HK-03.</title>
        <authorList>
            <person name="Khelaifia S."/>
            <person name="Croce O."/>
            <person name="Lagier J.C."/>
            <person name="Raoult D."/>
        </authorList>
    </citation>
    <scope>NUCLEOTIDE SEQUENCE [LARGE SCALE GENOMIC DNA]</scope>
    <source>
        <strain evidence="3 4">HD-03</strain>
    </source>
</reference>
<keyword evidence="1" id="KW-0812">Transmembrane</keyword>
<keyword evidence="1" id="KW-1133">Transmembrane helix</keyword>
<dbReference type="EMBL" id="CCDI010000001">
    <property type="protein sequence ID" value="CDQ22735.1"/>
    <property type="molecule type" value="Genomic_DNA"/>
</dbReference>
<evidence type="ECO:0000313" key="3">
    <source>
        <dbReference type="EMBL" id="CDQ22735.1"/>
    </source>
</evidence>
<dbReference type="PANTHER" id="PTHR30336:SF20">
    <property type="entry name" value="DUF218 DOMAIN-CONTAINING PROTEIN"/>
    <property type="match status" value="1"/>
</dbReference>
<accession>A0A024P3Q5</accession>
<sequence>MPPIHKLKKVILGFFLSFVLFIIGGAITIFILGTDYLTMDDSPPPSTTEAIIVLSGNIERLEHGAELFRNGGADHMILTNSTENGTTKKEAISLGVPGQAIIEEPSAQSTYENAKFSMEVIKEEDFESAIVVTSDYHSRRTKMTFDDIYDEEADLYYSFADSGFASSDGLSEQEKMITFSEYAKIIGYSFRLLFE</sequence>
<evidence type="ECO:0000259" key="2">
    <source>
        <dbReference type="Pfam" id="PF02698"/>
    </source>
</evidence>
<proteinExistence type="predicted"/>
<dbReference type="Gene3D" id="3.40.50.620">
    <property type="entry name" value="HUPs"/>
    <property type="match status" value="1"/>
</dbReference>
<name>A0A024P3Q5_9BACI</name>
<keyword evidence="4" id="KW-1185">Reference proteome</keyword>
<reference evidence="4" key="1">
    <citation type="submission" date="2014-03" db="EMBL/GenBank/DDBJ databases">
        <authorList>
            <person name="Urmite Genomes U."/>
        </authorList>
    </citation>
    <scope>NUCLEOTIDE SEQUENCE [LARGE SCALE GENOMIC DNA]</scope>
    <source>
        <strain evidence="4">HD-03</strain>
    </source>
</reference>